<feature type="chain" id="PRO_5035197734" evidence="5">
    <location>
        <begin position="34"/>
        <end position="92"/>
    </location>
</feature>
<gene>
    <name evidence="6" type="ORF">ZIOFF_007006</name>
</gene>
<keyword evidence="3" id="KW-0221">Differentiation</keyword>
<evidence type="ECO:0000256" key="4">
    <source>
        <dbReference type="SAM" id="MobiDB-lite"/>
    </source>
</evidence>
<feature type="region of interest" description="Disordered" evidence="4">
    <location>
        <begin position="33"/>
        <end position="92"/>
    </location>
</feature>
<dbReference type="InterPro" id="IPR039618">
    <property type="entry name" value="CLE9-13"/>
</dbReference>
<dbReference type="PANTHER" id="PTHR34359">
    <property type="entry name" value="CLAVATA3/ESR (CLE)-RELATED PROTEIN 10"/>
    <property type="match status" value="1"/>
</dbReference>
<dbReference type="PANTHER" id="PTHR34359:SF5">
    <property type="entry name" value="CLAVATA3_ESR (CLE)-RELATED PROTEIN 9"/>
    <property type="match status" value="1"/>
</dbReference>
<name>A0A8J5M385_ZINOF</name>
<evidence type="ECO:0000256" key="5">
    <source>
        <dbReference type="SAM" id="SignalP"/>
    </source>
</evidence>
<keyword evidence="5" id="KW-0732">Signal</keyword>
<dbReference type="GO" id="GO:0030154">
    <property type="term" value="P:cell differentiation"/>
    <property type="evidence" value="ECO:0007669"/>
    <property type="project" value="UniProtKB-KW"/>
</dbReference>
<dbReference type="AlphaFoldDB" id="A0A8J5M385"/>
<proteinExistence type="inferred from homology"/>
<sequence length="92" mass="10083">MESAMKLSSFPNSLALILILLTTALLLTPAAWTRPSGPSVVHLHGRSSRRASRDAAFRPPHTPPPPERAEEMDPRYGVEKRLVPTGPNPLHN</sequence>
<comment type="caution">
    <text evidence="6">The sequence shown here is derived from an EMBL/GenBank/DDBJ whole genome shotgun (WGS) entry which is preliminary data.</text>
</comment>
<feature type="compositionally biased region" description="Basic and acidic residues" evidence="4">
    <location>
        <begin position="67"/>
        <end position="82"/>
    </location>
</feature>
<comment type="similarity">
    <text evidence="1">Belongs to the CLV3/ESR signal peptide family.</text>
</comment>
<reference evidence="6 7" key="1">
    <citation type="submission" date="2020-08" db="EMBL/GenBank/DDBJ databases">
        <title>Plant Genome Project.</title>
        <authorList>
            <person name="Zhang R.-G."/>
        </authorList>
    </citation>
    <scope>NUCLEOTIDE SEQUENCE [LARGE SCALE GENOMIC DNA]</scope>
    <source>
        <tissue evidence="6">Rhizome</tissue>
    </source>
</reference>
<evidence type="ECO:0000313" key="7">
    <source>
        <dbReference type="Proteomes" id="UP000734854"/>
    </source>
</evidence>
<feature type="signal peptide" evidence="5">
    <location>
        <begin position="1"/>
        <end position="33"/>
    </location>
</feature>
<protein>
    <submittedName>
        <fullName evidence="6">Uncharacterized protein</fullName>
    </submittedName>
</protein>
<dbReference type="EMBL" id="JACMSC010000002">
    <property type="protein sequence ID" value="KAG6533141.1"/>
    <property type="molecule type" value="Genomic_DNA"/>
</dbReference>
<organism evidence="6 7">
    <name type="scientific">Zingiber officinale</name>
    <name type="common">Ginger</name>
    <name type="synonym">Amomum zingiber</name>
    <dbReference type="NCBI Taxonomy" id="94328"/>
    <lineage>
        <taxon>Eukaryota</taxon>
        <taxon>Viridiplantae</taxon>
        <taxon>Streptophyta</taxon>
        <taxon>Embryophyta</taxon>
        <taxon>Tracheophyta</taxon>
        <taxon>Spermatophyta</taxon>
        <taxon>Magnoliopsida</taxon>
        <taxon>Liliopsida</taxon>
        <taxon>Zingiberales</taxon>
        <taxon>Zingiberaceae</taxon>
        <taxon>Zingiber</taxon>
    </lineage>
</organism>
<evidence type="ECO:0000256" key="3">
    <source>
        <dbReference type="ARBA" id="ARBA00022782"/>
    </source>
</evidence>
<evidence type="ECO:0000256" key="2">
    <source>
        <dbReference type="ARBA" id="ARBA00022473"/>
    </source>
</evidence>
<keyword evidence="2" id="KW-0217">Developmental protein</keyword>
<accession>A0A8J5M385</accession>
<dbReference type="Proteomes" id="UP000734854">
    <property type="component" value="Unassembled WGS sequence"/>
</dbReference>
<evidence type="ECO:0000256" key="1">
    <source>
        <dbReference type="ARBA" id="ARBA00005416"/>
    </source>
</evidence>
<keyword evidence="7" id="KW-1185">Reference proteome</keyword>
<evidence type="ECO:0000313" key="6">
    <source>
        <dbReference type="EMBL" id="KAG6533141.1"/>
    </source>
</evidence>